<accession>A0A3P1T4G5</accession>
<gene>
    <name evidence="1" type="ORF">EII34_10560</name>
</gene>
<comment type="caution">
    <text evidence="1">The sequence shown here is derived from an EMBL/GenBank/DDBJ whole genome shotgun (WGS) entry which is preliminary data.</text>
</comment>
<sequence length="519" mass="56595">MSTAEPIMASSPNDPEGVVIPISPDVGVLFTRNAEEASQFEIEEDGQLGEVNWGNLTATFTSGMNIVAQVWNGLSHAAGIVRLTDSTLEAMSAGAQAMKVNGAFGGVLLKNGKIAQHVGWLPATGAQAATVLSALGPAASLFALTLQMTALSQRIGSVEQKLDRILDILEQEHRSSLKFAAGKILEALKHVNGNGQIPEHLQAQLRDAESSISKAFDFFTNTLKDHQAAKRNATNHEKQQVLDHMQAAQLATDVRFRINWILAQQEPAESRRVSLEITFDQHFKDSTVIEECGTRIHRTALRQELLEPSLRHKAEKKAGEVKEMALSLLPNKKAKEEPFSLLEGLEQLLPQLAIQVPEDAVLVGAQPDSPEAKLAALGLAELAPKDTLVAMAVADKHLLVLSKEMFHAPRLKDLEKNGVLGETNDLSELRYLRISDPKEKDGRLSLELCWKNRSDSFVIKPDDDVAEWQTALATFFDRLAAHVRHPCDDELTAPLWLTGSAPCGVKQLTAGDPDQDDTA</sequence>
<evidence type="ECO:0000313" key="2">
    <source>
        <dbReference type="Proteomes" id="UP000280819"/>
    </source>
</evidence>
<dbReference type="RefSeq" id="WP_124845124.1">
    <property type="nucleotide sequence ID" value="NZ_RQZG01000012.1"/>
</dbReference>
<reference evidence="1 2" key="1">
    <citation type="submission" date="2018-11" db="EMBL/GenBank/DDBJ databases">
        <title>Genomes From Bacteria Associated with the Canine Oral Cavity: a Test Case for Automated Genome-Based Taxonomic Assignment.</title>
        <authorList>
            <person name="Coil D.A."/>
            <person name="Jospin G."/>
            <person name="Darling A.E."/>
            <person name="Wallis C."/>
            <person name="Davis I.J."/>
            <person name="Harris S."/>
            <person name="Eisen J.A."/>
            <person name="Holcombe L.J."/>
            <person name="O'Flynn C."/>
        </authorList>
    </citation>
    <scope>NUCLEOTIDE SEQUENCE [LARGE SCALE GENOMIC DNA]</scope>
    <source>
        <strain evidence="1 2">OH887_COT-365</strain>
    </source>
</reference>
<dbReference type="EMBL" id="RQZG01000012">
    <property type="protein sequence ID" value="RRD04269.1"/>
    <property type="molecule type" value="Genomic_DNA"/>
</dbReference>
<evidence type="ECO:0000313" key="1">
    <source>
        <dbReference type="EMBL" id="RRD04269.1"/>
    </source>
</evidence>
<name>A0A3P1T4G5_9ACTN</name>
<proteinExistence type="predicted"/>
<dbReference type="OrthoDB" id="3257812at2"/>
<organism evidence="1 2">
    <name type="scientific">Arachnia propionica</name>
    <dbReference type="NCBI Taxonomy" id="1750"/>
    <lineage>
        <taxon>Bacteria</taxon>
        <taxon>Bacillati</taxon>
        <taxon>Actinomycetota</taxon>
        <taxon>Actinomycetes</taxon>
        <taxon>Propionibacteriales</taxon>
        <taxon>Propionibacteriaceae</taxon>
        <taxon>Arachnia</taxon>
    </lineage>
</organism>
<dbReference type="AlphaFoldDB" id="A0A3P1T4G5"/>
<dbReference type="Proteomes" id="UP000280819">
    <property type="component" value="Unassembled WGS sequence"/>
</dbReference>
<protein>
    <submittedName>
        <fullName evidence="1">Uncharacterized protein</fullName>
    </submittedName>
</protein>